<dbReference type="EMBL" id="KV722336">
    <property type="protein sequence ID" value="OCH95431.1"/>
    <property type="molecule type" value="Genomic_DNA"/>
</dbReference>
<evidence type="ECO:0000256" key="3">
    <source>
        <dbReference type="SAM" id="MobiDB-lite"/>
    </source>
</evidence>
<evidence type="ECO:0000313" key="4">
    <source>
        <dbReference type="EMBL" id="OCH95431.1"/>
    </source>
</evidence>
<comment type="similarity">
    <text evidence="1">Belongs to the SPT2 family.</text>
</comment>
<evidence type="ECO:0000313" key="5">
    <source>
        <dbReference type="Proteomes" id="UP000250043"/>
    </source>
</evidence>
<proteinExistence type="inferred from homology"/>
<feature type="compositionally biased region" description="Low complexity" evidence="3">
    <location>
        <begin position="292"/>
        <end position="313"/>
    </location>
</feature>
<feature type="region of interest" description="Disordered" evidence="3">
    <location>
        <begin position="227"/>
        <end position="388"/>
    </location>
</feature>
<dbReference type="GO" id="GO:0003677">
    <property type="term" value="F:DNA binding"/>
    <property type="evidence" value="ECO:0007669"/>
    <property type="project" value="TreeGrafter"/>
</dbReference>
<feature type="region of interest" description="Disordered" evidence="3">
    <location>
        <begin position="1"/>
        <end position="191"/>
    </location>
</feature>
<name>A0A8E2DTK8_9APHY</name>
<sequence length="468" mass="52430">MSNFAALMALSATQTRQTEAAVKDALAERQRKEAEKRRLQEERDKREREMEAKLRLKKLEEEKRERERQERQQKERQAKERELQRKEEEQRNALRYGPKRASNGYPVSSAASRRKPSSDDDDGGTALTREEKRKRRMEVEMRYGANSHRRAPHASGYRRHGKMLPGGAVDITTTTTGPSSDPSSSSQSVKARIAAEPSMLIKLNVNKRDTRTIDEILQDREKARAEKVLQGEDARHFNDWFSDKKKAAAATPSSTASRANTPAALPTSQASARAISGSASPAAVSPAPPKFPSFSKSSTTPASSSRAQLSRASGVTTPKAAVSVARSLMTEKKPAATGSRLTVTATTKVGTATPPNKPVTKKRPRSPSRSLSPAPSLKKRAMAPPQNNSLSAEIWKMFGKDRNQYVARDIFSDDEEDMEAGASDLEREEMYSTRLAKKEDEVAMEQERRHEEEKRRRRKEREMREKRA</sequence>
<evidence type="ECO:0000256" key="2">
    <source>
        <dbReference type="ARBA" id="ARBA00023054"/>
    </source>
</evidence>
<dbReference type="GO" id="GO:0005730">
    <property type="term" value="C:nucleolus"/>
    <property type="evidence" value="ECO:0007669"/>
    <property type="project" value="TreeGrafter"/>
</dbReference>
<accession>A0A8E2DTK8</accession>
<feature type="compositionally biased region" description="Low complexity" evidence="3">
    <location>
        <begin position="172"/>
        <end position="188"/>
    </location>
</feature>
<dbReference type="GO" id="GO:0006360">
    <property type="term" value="P:transcription by RNA polymerase I"/>
    <property type="evidence" value="ECO:0007669"/>
    <property type="project" value="TreeGrafter"/>
</dbReference>
<dbReference type="PANTHER" id="PTHR22691:SF8">
    <property type="entry name" value="PROTEIN SPT2 HOMOLOG"/>
    <property type="match status" value="1"/>
</dbReference>
<feature type="compositionally biased region" description="Basic and acidic residues" evidence="3">
    <location>
        <begin position="424"/>
        <end position="468"/>
    </location>
</feature>
<feature type="compositionally biased region" description="Low complexity" evidence="3">
    <location>
        <begin position="367"/>
        <end position="376"/>
    </location>
</feature>
<feature type="region of interest" description="Disordered" evidence="3">
    <location>
        <begin position="410"/>
        <end position="468"/>
    </location>
</feature>
<keyword evidence="5" id="KW-1185">Reference proteome</keyword>
<dbReference type="InterPro" id="IPR013256">
    <property type="entry name" value="Chromatin_SPT2"/>
</dbReference>
<dbReference type="Proteomes" id="UP000250043">
    <property type="component" value="Unassembled WGS sequence"/>
</dbReference>
<reference evidence="4 5" key="1">
    <citation type="submission" date="2016-07" db="EMBL/GenBank/DDBJ databases">
        <title>Draft genome of the white-rot fungus Obba rivulosa 3A-2.</title>
        <authorList>
            <consortium name="DOE Joint Genome Institute"/>
            <person name="Miettinen O."/>
            <person name="Riley R."/>
            <person name="Acob R."/>
            <person name="Barry K."/>
            <person name="Cullen D."/>
            <person name="De Vries R."/>
            <person name="Hainaut M."/>
            <person name="Hatakka A."/>
            <person name="Henrissat B."/>
            <person name="Hilden K."/>
            <person name="Kuo R."/>
            <person name="Labutti K."/>
            <person name="Lipzen A."/>
            <person name="Makela M.R."/>
            <person name="Sandor L."/>
            <person name="Spatafora J.W."/>
            <person name="Grigoriev I.V."/>
            <person name="Hibbett D.S."/>
        </authorList>
    </citation>
    <scope>NUCLEOTIDE SEQUENCE [LARGE SCALE GENOMIC DNA]</scope>
    <source>
        <strain evidence="4 5">3A-2</strain>
    </source>
</reference>
<dbReference type="GO" id="GO:0006334">
    <property type="term" value="P:nucleosome assembly"/>
    <property type="evidence" value="ECO:0007669"/>
    <property type="project" value="TreeGrafter"/>
</dbReference>
<feature type="compositionally biased region" description="Basic and acidic residues" evidence="3">
    <location>
        <begin position="21"/>
        <end position="92"/>
    </location>
</feature>
<feature type="compositionally biased region" description="Basic and acidic residues" evidence="3">
    <location>
        <begin position="227"/>
        <end position="246"/>
    </location>
</feature>
<evidence type="ECO:0008006" key="6">
    <source>
        <dbReference type="Google" id="ProtNLM"/>
    </source>
</evidence>
<keyword evidence="2" id="KW-0175">Coiled coil</keyword>
<dbReference type="OrthoDB" id="6259853at2759"/>
<feature type="compositionally biased region" description="Basic residues" evidence="3">
    <location>
        <begin position="147"/>
        <end position="162"/>
    </location>
</feature>
<dbReference type="PANTHER" id="PTHR22691">
    <property type="entry name" value="YEAST SPT2-RELATED"/>
    <property type="match status" value="1"/>
</dbReference>
<dbReference type="Pfam" id="PF08243">
    <property type="entry name" value="SPT2"/>
    <property type="match status" value="1"/>
</dbReference>
<protein>
    <recommendedName>
        <fullName evidence="6">SPT2 chromatin protein</fullName>
    </recommendedName>
</protein>
<gene>
    <name evidence="4" type="ORF">OBBRIDRAFT_788320</name>
</gene>
<dbReference type="GO" id="GO:0042393">
    <property type="term" value="F:histone binding"/>
    <property type="evidence" value="ECO:0007669"/>
    <property type="project" value="TreeGrafter"/>
</dbReference>
<evidence type="ECO:0000256" key="1">
    <source>
        <dbReference type="ARBA" id="ARBA00006461"/>
    </source>
</evidence>
<organism evidence="4 5">
    <name type="scientific">Obba rivulosa</name>
    <dbReference type="NCBI Taxonomy" id="1052685"/>
    <lineage>
        <taxon>Eukaryota</taxon>
        <taxon>Fungi</taxon>
        <taxon>Dikarya</taxon>
        <taxon>Basidiomycota</taxon>
        <taxon>Agaricomycotina</taxon>
        <taxon>Agaricomycetes</taxon>
        <taxon>Polyporales</taxon>
        <taxon>Gelatoporiaceae</taxon>
        <taxon>Obba</taxon>
    </lineage>
</organism>
<feature type="compositionally biased region" description="Low complexity" evidence="3">
    <location>
        <begin position="248"/>
        <end position="264"/>
    </location>
</feature>
<feature type="compositionally biased region" description="Low complexity" evidence="3">
    <location>
        <begin position="342"/>
        <end position="353"/>
    </location>
</feature>
<dbReference type="AlphaFoldDB" id="A0A8E2DTK8"/>
<dbReference type="SMART" id="SM00784">
    <property type="entry name" value="SPT2"/>
    <property type="match status" value="1"/>
</dbReference>